<sequence>MVIGNREYFYESQLERDFIYVCLASRLVKDYFDQPPRVTIMWEDGRMGAHTFDGLVTLTNGSRAAVDVKPKCRIRHSRVREIHRLVEEQVGTAFADVYLLRSEDHIHPDDVHDAKVLLRARQFACATSDAAIARLVGRLYGWCRLRDLVAASGLGADGFNAAVRLIGDGVLEVRDCDPISYECFVRRTRA</sequence>
<dbReference type="Proteomes" id="UP001149009">
    <property type="component" value="Unassembled WGS sequence"/>
</dbReference>
<reference evidence="1" key="1">
    <citation type="submission" date="2022-08" db="EMBL/GenBank/DDBJ databases">
        <title>Chelativorans sichuanense sp. nov., a paraffin oil-degrading bacterium isolated from a mixture of oil-based drill cuttings and paddy soil.</title>
        <authorList>
            <person name="Yu J."/>
            <person name="Liu H."/>
            <person name="Chen Q."/>
        </authorList>
    </citation>
    <scope>NUCLEOTIDE SEQUENCE</scope>
    <source>
        <strain evidence="1">SCAU 2101</strain>
    </source>
</reference>
<protein>
    <submittedName>
        <fullName evidence="1">Tn7 transposase TnsA N-terminal domain-containing protein</fullName>
    </submittedName>
</protein>
<evidence type="ECO:0000313" key="1">
    <source>
        <dbReference type="EMBL" id="MCT8991095.1"/>
    </source>
</evidence>
<gene>
    <name evidence="1" type="ORF">NYR54_12470</name>
</gene>
<keyword evidence="2" id="KW-1185">Reference proteome</keyword>
<name>A0A9X2XBD3_9HYPH</name>
<organism evidence="1 2">
    <name type="scientific">Chelativorans petroleitrophicus</name>
    <dbReference type="NCBI Taxonomy" id="2975484"/>
    <lineage>
        <taxon>Bacteria</taxon>
        <taxon>Pseudomonadati</taxon>
        <taxon>Pseudomonadota</taxon>
        <taxon>Alphaproteobacteria</taxon>
        <taxon>Hyphomicrobiales</taxon>
        <taxon>Phyllobacteriaceae</taxon>
        <taxon>Chelativorans</taxon>
    </lineage>
</organism>
<dbReference type="AlphaFoldDB" id="A0A9X2XBD3"/>
<comment type="caution">
    <text evidence="1">The sequence shown here is derived from an EMBL/GenBank/DDBJ whole genome shotgun (WGS) entry which is preliminary data.</text>
</comment>
<accession>A0A9X2XBD3</accession>
<dbReference type="RefSeq" id="WP_261515989.1">
    <property type="nucleotide sequence ID" value="NZ_JAODNV010000012.1"/>
</dbReference>
<dbReference type="EMBL" id="JAODNV010000012">
    <property type="protein sequence ID" value="MCT8991095.1"/>
    <property type="molecule type" value="Genomic_DNA"/>
</dbReference>
<proteinExistence type="predicted"/>
<evidence type="ECO:0000313" key="2">
    <source>
        <dbReference type="Proteomes" id="UP001149009"/>
    </source>
</evidence>